<proteinExistence type="predicted"/>
<dbReference type="EMBL" id="CP110636">
    <property type="protein sequence ID" value="UZJ29359.1"/>
    <property type="molecule type" value="Genomic_DNA"/>
</dbReference>
<organism evidence="1 2">
    <name type="scientific">Streptomyces endophytica</name>
    <dbReference type="NCBI Taxonomy" id="2991496"/>
    <lineage>
        <taxon>Bacteria</taxon>
        <taxon>Bacillati</taxon>
        <taxon>Actinomycetota</taxon>
        <taxon>Actinomycetes</taxon>
        <taxon>Kitasatosporales</taxon>
        <taxon>Streptomycetaceae</taxon>
        <taxon>Streptomyces</taxon>
    </lineage>
</organism>
<protein>
    <submittedName>
        <fullName evidence="1">Uncharacterized protein</fullName>
    </submittedName>
</protein>
<accession>A0ABY6P6F5</accession>
<keyword evidence="2" id="KW-1185">Reference proteome</keyword>
<evidence type="ECO:0000313" key="2">
    <source>
        <dbReference type="Proteomes" id="UP001164959"/>
    </source>
</evidence>
<sequence length="167" mass="19075">MNTAQRCQYVTVRQDLIHEIIDDSFLSQASEVEVTEKVFVPGEDHTTELAEVEESIAYHMSNLKPGGRFHAPALRKQAEGSLESLSKEFERLSALPQRPDRWDEIPTGKTYGQVWPGMDWDERGKLLRHLGVKVEWSATNSNVPIVHLDWPEDVKKKIKSYSMEQAA</sequence>
<name>A0ABY6P6F5_9ACTN</name>
<reference evidence="1" key="1">
    <citation type="submission" date="2022-11" db="EMBL/GenBank/DDBJ databases">
        <title>Identification and genomic analyses of a novel endophytic actinobacterium Streptomyces endophytica sp. nov. with potential for biocontrol of Yam anthracnose.</title>
        <authorList>
            <person name="Huang X."/>
        </authorList>
    </citation>
    <scope>NUCLEOTIDE SEQUENCE</scope>
    <source>
        <strain evidence="1">HNM0140</strain>
    </source>
</reference>
<gene>
    <name evidence="1" type="ORF">OJ254_01200</name>
</gene>
<dbReference type="Proteomes" id="UP001164959">
    <property type="component" value="Chromosome"/>
</dbReference>
<evidence type="ECO:0000313" key="1">
    <source>
        <dbReference type="EMBL" id="UZJ29359.1"/>
    </source>
</evidence>